<evidence type="ECO:0000313" key="3">
    <source>
        <dbReference type="EMBL" id="ANY77050.1"/>
    </source>
</evidence>
<name>A0A1B2EAN9_9HYPH</name>
<dbReference type="KEGG" id="moc:BB934_01475"/>
<dbReference type="InterPro" id="IPR001343">
    <property type="entry name" value="Hemolysn_Ca-bd"/>
</dbReference>
<dbReference type="GO" id="GO:0005576">
    <property type="term" value="C:extracellular region"/>
    <property type="evidence" value="ECO:0007669"/>
    <property type="project" value="UniProtKB-SubCell"/>
</dbReference>
<accession>A0A1B2EAN9</accession>
<dbReference type="Gene3D" id="2.150.10.10">
    <property type="entry name" value="Serralysin-like metalloprotease, C-terminal"/>
    <property type="match status" value="1"/>
</dbReference>
<proteinExistence type="predicted"/>
<dbReference type="PANTHER" id="PTHR38340">
    <property type="entry name" value="S-LAYER PROTEIN"/>
    <property type="match status" value="1"/>
</dbReference>
<evidence type="ECO:0000256" key="1">
    <source>
        <dbReference type="ARBA" id="ARBA00004613"/>
    </source>
</evidence>
<protein>
    <recommendedName>
        <fullName evidence="4">Peptidase M10 serralysin C-terminal domain-containing protein</fullName>
    </recommendedName>
</protein>
<keyword evidence="2" id="KW-0964">Secreted</keyword>
<reference evidence="3" key="1">
    <citation type="submission" date="2016-07" db="EMBL/GenBank/DDBJ databases">
        <title>Microvirga ossetica sp. nov. a new species of rhizobia isolated from root nodules of the legume species Vicia alpestris Steven originated from North Ossetia region in the Caucasus.</title>
        <authorList>
            <person name="Safronova V.I."/>
            <person name="Kuznetsova I.G."/>
            <person name="Sazanova A.L."/>
            <person name="Belimov A."/>
            <person name="Andronov E."/>
            <person name="Osledkin Y.S."/>
            <person name="Onishchuk O.P."/>
            <person name="Kurchak O.N."/>
            <person name="Shaposhnikov A.I."/>
            <person name="Willems A."/>
            <person name="Tikhonovich I.A."/>
        </authorList>
    </citation>
    <scope>NUCLEOTIDE SEQUENCE [LARGE SCALE GENOMIC DNA]</scope>
    <source>
        <strain evidence="3">V5/3M</strain>
    </source>
</reference>
<dbReference type="InterPro" id="IPR011049">
    <property type="entry name" value="Serralysin-like_metalloprot_C"/>
</dbReference>
<dbReference type="SUPFAM" id="SSF51120">
    <property type="entry name" value="beta-Roll"/>
    <property type="match status" value="1"/>
</dbReference>
<dbReference type="InterPro" id="IPR018511">
    <property type="entry name" value="Hemolysin-typ_Ca-bd_CS"/>
</dbReference>
<dbReference type="EMBL" id="CP016616">
    <property type="protein sequence ID" value="ANY77050.1"/>
    <property type="molecule type" value="Genomic_DNA"/>
</dbReference>
<dbReference type="AlphaFoldDB" id="A0A1B2EAN9"/>
<comment type="subcellular location">
    <subcellularLocation>
        <location evidence="1">Secreted</location>
    </subcellularLocation>
</comment>
<dbReference type="OrthoDB" id="5380561at2"/>
<dbReference type="PROSITE" id="PS00330">
    <property type="entry name" value="HEMOLYSIN_CALCIUM"/>
    <property type="match status" value="1"/>
</dbReference>
<dbReference type="InterPro" id="IPR050557">
    <property type="entry name" value="RTX_toxin/Mannuronan_C5-epim"/>
</dbReference>
<evidence type="ECO:0000256" key="2">
    <source>
        <dbReference type="ARBA" id="ARBA00022525"/>
    </source>
</evidence>
<sequence>MAVIRVENKKSEDAFGTKGNDTIYGDNRWNGLWGEGGNDRIFGGGGDDFLSGGTGRDTLTSGAGFDRFVFDANPDNANVDVITDYNKKYDSILLADSIFKGTGKTNDWMKASAFWQGAKAHDSNDRIIYNPKNGIVYYYSDGSGAKEAVPVVKLGAGRKMSAADFFIADL</sequence>
<dbReference type="PANTHER" id="PTHR38340:SF1">
    <property type="entry name" value="S-LAYER PROTEIN"/>
    <property type="match status" value="1"/>
</dbReference>
<dbReference type="RefSeq" id="WP_157933964.1">
    <property type="nucleotide sequence ID" value="NZ_CP016616.1"/>
</dbReference>
<dbReference type="GO" id="GO:0005509">
    <property type="term" value="F:calcium ion binding"/>
    <property type="evidence" value="ECO:0007669"/>
    <property type="project" value="InterPro"/>
</dbReference>
<evidence type="ECO:0008006" key="4">
    <source>
        <dbReference type="Google" id="ProtNLM"/>
    </source>
</evidence>
<dbReference type="PRINTS" id="PR00313">
    <property type="entry name" value="CABNDNGRPT"/>
</dbReference>
<dbReference type="Pfam" id="PF00353">
    <property type="entry name" value="HemolysinCabind"/>
    <property type="match status" value="2"/>
</dbReference>
<organism evidence="3">
    <name type="scientific">Microvirga ossetica</name>
    <dbReference type="NCBI Taxonomy" id="1882682"/>
    <lineage>
        <taxon>Bacteria</taxon>
        <taxon>Pseudomonadati</taxon>
        <taxon>Pseudomonadota</taxon>
        <taxon>Alphaproteobacteria</taxon>
        <taxon>Hyphomicrobiales</taxon>
        <taxon>Methylobacteriaceae</taxon>
        <taxon>Microvirga</taxon>
    </lineage>
</organism>
<gene>
    <name evidence="3" type="ORF">BB934_01475</name>
</gene>